<dbReference type="PROSITE" id="PS50878">
    <property type="entry name" value="RT_POL"/>
    <property type="match status" value="1"/>
</dbReference>
<dbReference type="GO" id="GO:0003676">
    <property type="term" value="F:nucleic acid binding"/>
    <property type="evidence" value="ECO:0007669"/>
    <property type="project" value="InterPro"/>
</dbReference>
<dbReference type="CDD" id="cd01647">
    <property type="entry name" value="RT_LTR"/>
    <property type="match status" value="1"/>
</dbReference>
<organism evidence="4 5">
    <name type="scientific">Galendromus occidentalis</name>
    <name type="common">western predatory mite</name>
    <dbReference type="NCBI Taxonomy" id="34638"/>
    <lineage>
        <taxon>Eukaryota</taxon>
        <taxon>Metazoa</taxon>
        <taxon>Ecdysozoa</taxon>
        <taxon>Arthropoda</taxon>
        <taxon>Chelicerata</taxon>
        <taxon>Arachnida</taxon>
        <taxon>Acari</taxon>
        <taxon>Parasitiformes</taxon>
        <taxon>Mesostigmata</taxon>
        <taxon>Gamasina</taxon>
        <taxon>Phytoseioidea</taxon>
        <taxon>Phytoseiidae</taxon>
        <taxon>Typhlodrominae</taxon>
        <taxon>Galendromus</taxon>
    </lineage>
</organism>
<dbReference type="RefSeq" id="XP_018494580.1">
    <property type="nucleotide sequence ID" value="XM_018639064.1"/>
</dbReference>
<dbReference type="GeneID" id="108864099"/>
<dbReference type="PROSITE" id="PS50994">
    <property type="entry name" value="INTEGRASE"/>
    <property type="match status" value="1"/>
</dbReference>
<dbReference type="SUPFAM" id="SSF53098">
    <property type="entry name" value="Ribonuclease H-like"/>
    <property type="match status" value="1"/>
</dbReference>
<dbReference type="InterPro" id="IPR001584">
    <property type="entry name" value="Integrase_cat-core"/>
</dbReference>
<dbReference type="Gene3D" id="1.10.340.70">
    <property type="match status" value="1"/>
</dbReference>
<gene>
    <name evidence="5" type="primary">LOC108864099</name>
</gene>
<accession>A0AAJ7P9D3</accession>
<evidence type="ECO:0000313" key="4">
    <source>
        <dbReference type="Proteomes" id="UP000694867"/>
    </source>
</evidence>
<dbReference type="Gene3D" id="3.10.10.10">
    <property type="entry name" value="HIV Type 1 Reverse Transcriptase, subunit A, domain 1"/>
    <property type="match status" value="1"/>
</dbReference>
<dbReference type="InterPro" id="IPR043128">
    <property type="entry name" value="Rev_trsase/Diguanyl_cyclase"/>
</dbReference>
<dbReference type="CDD" id="cd09274">
    <property type="entry name" value="RNase_HI_RT_Ty3"/>
    <property type="match status" value="1"/>
</dbReference>
<dbReference type="GO" id="GO:0042575">
    <property type="term" value="C:DNA polymerase complex"/>
    <property type="evidence" value="ECO:0007669"/>
    <property type="project" value="UniProtKB-ARBA"/>
</dbReference>
<keyword evidence="4" id="KW-1185">Reference proteome</keyword>
<reference evidence="5" key="1">
    <citation type="submission" date="2025-08" db="UniProtKB">
        <authorList>
            <consortium name="RefSeq"/>
        </authorList>
    </citation>
    <scope>IDENTIFICATION</scope>
</reference>
<dbReference type="Gene3D" id="3.30.420.10">
    <property type="entry name" value="Ribonuclease H-like superfamily/Ribonuclease H"/>
    <property type="match status" value="1"/>
</dbReference>
<sequence>SAKLHSSKTKLISYFNDEHMTTECVHLPIAYKSQELVEKFFVVTSSLLPTISGDTAEALGLIRRVRAVSEDKDKTRWMERFPEVFRGPGTIRGAEVKLKLKENYVPVVNPCRKIPVSQEKAVKEEIARMIKNGVVAKVNTPTEFVSNIVVVPKAHGRIRLCLDPQHLNKALQRGPHPTKRLEQIQCKMAKAAYFTTLDADESFWQLKLETASSYLCTFITPFGRYRFLKVPYGITTASDEFQRVTDEIFGDMDGVIPYIDDIIIWGETKEQQQERVEGVLQRCREIGLVLNPSKCHFNKTSVRYLGHIVSRNGFRIDPDRIEHIQAFETPSDKKELQRFLGVVNFVGGFIENMSEKTKPLRDLVKDDVEFLWTSEQQKAFEVLKESLTRAPVLRFFDPSQPVVLSVDASEFAVGAVLLQDGRPVAYNSRALSAAQQKLPQIEKEMIAIANGCSKYHYYIFGHTDITVETDHKPLESIFTKAFEKVPFSLQPYWLSLQKYGLRVKYKPGKKIPVADFLSRIRNNKETVDSANMKAVASIAISDERLAEYVNDTDNDPELTELKNMYQRGWPNDKKEVPEKIWRFWPYRDEIHVYKGLVLRTGRIIVPANRRAEVLDQLHASHRNAQSMQRRSQGSIYWPTIHRDIEIRVQNCEGCQRDHHRIPKEPLISSKIPTYPWQIVSADILHHEGENYQVIVDHYSFFWEITRLPSMSASAVIKALWEVFQRHGYPEVFRSDNATQYVNDDLQKLFRRFDISHRTSSPLYAQSNSMAERAVQEAKRLLKKVKYGTPDFYNALLEVRSTPRTELLKSPCQRLMSRQPRTLVPTLKSQLQPRVVKPEIVRKELQKIRKQQKKEYDHKYQRYHTELMKFVDEGFAVEIQNLEPAEFSAVDGSDFTPHPEVVTSSSGKEKSHPIALSTDIPRAYMRIAVNATDQPFFRFLWRAPGSSAIKTFQMVRVTWGVLELSPKLTVL</sequence>
<dbReference type="InterPro" id="IPR036397">
    <property type="entry name" value="RNaseH_sf"/>
</dbReference>
<evidence type="ECO:0000259" key="3">
    <source>
        <dbReference type="PROSITE" id="PS50994"/>
    </source>
</evidence>
<dbReference type="FunFam" id="3.30.70.270:FF:000026">
    <property type="entry name" value="Transposon Ty3-G Gag-Pol polyprotein"/>
    <property type="match status" value="1"/>
</dbReference>
<feature type="domain" description="Integrase catalytic" evidence="3">
    <location>
        <begin position="671"/>
        <end position="827"/>
    </location>
</feature>
<proteinExistence type="predicted"/>
<evidence type="ECO:0000313" key="5">
    <source>
        <dbReference type="RefSeq" id="XP_018494580.1"/>
    </source>
</evidence>
<dbReference type="PANTHER" id="PTHR37984:SF8">
    <property type="entry name" value="CCHC-TYPE DOMAIN-CONTAINING PROTEIN"/>
    <property type="match status" value="1"/>
</dbReference>
<dbReference type="InterPro" id="IPR043502">
    <property type="entry name" value="DNA/RNA_pol_sf"/>
</dbReference>
<dbReference type="AlphaFoldDB" id="A0AAJ7P9D3"/>
<dbReference type="FunFam" id="3.30.420.10:FF:000063">
    <property type="entry name" value="Retrovirus-related Pol polyprotein from transposon 297-like Protein"/>
    <property type="match status" value="1"/>
</dbReference>
<feature type="non-terminal residue" evidence="5">
    <location>
        <position position="1"/>
    </location>
</feature>
<dbReference type="Pfam" id="PF00665">
    <property type="entry name" value="rve"/>
    <property type="match status" value="1"/>
</dbReference>
<dbReference type="GO" id="GO:0003964">
    <property type="term" value="F:RNA-directed DNA polymerase activity"/>
    <property type="evidence" value="ECO:0007669"/>
    <property type="project" value="UniProtKB-EC"/>
</dbReference>
<dbReference type="Pfam" id="PF00078">
    <property type="entry name" value="RVT_1"/>
    <property type="match status" value="1"/>
</dbReference>
<name>A0AAJ7P9D3_9ACAR</name>
<protein>
    <recommendedName>
        <fullName evidence="1">RNA-directed DNA polymerase</fullName>
        <ecNumber evidence="1">2.7.7.49</ecNumber>
    </recommendedName>
</protein>
<dbReference type="GO" id="GO:0015074">
    <property type="term" value="P:DNA integration"/>
    <property type="evidence" value="ECO:0007669"/>
    <property type="project" value="InterPro"/>
</dbReference>
<dbReference type="EC" id="2.7.7.49" evidence="1"/>
<dbReference type="InterPro" id="IPR012337">
    <property type="entry name" value="RNaseH-like_sf"/>
</dbReference>
<dbReference type="InterPro" id="IPR041577">
    <property type="entry name" value="RT_RNaseH_2"/>
</dbReference>
<dbReference type="InterPro" id="IPR000477">
    <property type="entry name" value="RT_dom"/>
</dbReference>
<evidence type="ECO:0000256" key="1">
    <source>
        <dbReference type="ARBA" id="ARBA00012493"/>
    </source>
</evidence>
<dbReference type="Gene3D" id="3.30.70.270">
    <property type="match status" value="2"/>
</dbReference>
<dbReference type="Proteomes" id="UP000694867">
    <property type="component" value="Unplaced"/>
</dbReference>
<dbReference type="SUPFAM" id="SSF56672">
    <property type="entry name" value="DNA/RNA polymerases"/>
    <property type="match status" value="1"/>
</dbReference>
<feature type="domain" description="Reverse transcriptase" evidence="2">
    <location>
        <begin position="132"/>
        <end position="309"/>
    </location>
</feature>
<dbReference type="Pfam" id="PF17921">
    <property type="entry name" value="Integrase_H2C2"/>
    <property type="match status" value="1"/>
</dbReference>
<dbReference type="Pfam" id="PF17919">
    <property type="entry name" value="RT_RNaseH_2"/>
    <property type="match status" value="1"/>
</dbReference>
<dbReference type="Gene3D" id="3.10.20.370">
    <property type="match status" value="1"/>
</dbReference>
<dbReference type="KEGG" id="goe:108864099"/>
<dbReference type="InterPro" id="IPR050951">
    <property type="entry name" value="Retrovirus_Pol_polyprotein"/>
</dbReference>
<evidence type="ECO:0000259" key="2">
    <source>
        <dbReference type="PROSITE" id="PS50878"/>
    </source>
</evidence>
<dbReference type="InterPro" id="IPR041588">
    <property type="entry name" value="Integrase_H2C2"/>
</dbReference>
<dbReference type="PANTHER" id="PTHR37984">
    <property type="entry name" value="PROTEIN CBG26694"/>
    <property type="match status" value="1"/>
</dbReference>